<gene>
    <name evidence="2" type="ORF">SAMN04487947_1206</name>
</gene>
<evidence type="ECO:0000313" key="3">
    <source>
        <dbReference type="Proteomes" id="UP000198531"/>
    </source>
</evidence>
<keyword evidence="3" id="KW-1185">Reference proteome</keyword>
<evidence type="ECO:0000313" key="2">
    <source>
        <dbReference type="EMBL" id="SFR41961.1"/>
    </source>
</evidence>
<dbReference type="AlphaFoldDB" id="A0A1I6GIK7"/>
<keyword evidence="1" id="KW-1133">Transmembrane helix</keyword>
<accession>A0A1I6GIK7</accession>
<proteinExistence type="predicted"/>
<dbReference type="Proteomes" id="UP000198531">
    <property type="component" value="Unassembled WGS sequence"/>
</dbReference>
<reference evidence="3" key="1">
    <citation type="submission" date="2016-10" db="EMBL/GenBank/DDBJ databases">
        <authorList>
            <person name="Varghese N."/>
            <person name="Submissions S."/>
        </authorList>
    </citation>
    <scope>NUCLEOTIDE SEQUENCE [LARGE SCALE GENOMIC DNA]</scope>
    <source>
        <strain evidence="3">CGMCC 1.7736</strain>
    </source>
</reference>
<name>A0A1I6GIK7_9EURY</name>
<sequence length="88" mass="9994">MVQKGPIGSRLIAHLILLITVGIIAVFVVQFFSVALQQSYISKGEPFYYLTRQFMLERVENLQLFVVACVGISSFITESLHKFEKQGR</sequence>
<keyword evidence="1" id="KW-0812">Transmembrane</keyword>
<organism evidence="2 3">
    <name type="scientific">Halogeometricum rufum</name>
    <dbReference type="NCBI Taxonomy" id="553469"/>
    <lineage>
        <taxon>Archaea</taxon>
        <taxon>Methanobacteriati</taxon>
        <taxon>Methanobacteriota</taxon>
        <taxon>Stenosarchaea group</taxon>
        <taxon>Halobacteria</taxon>
        <taxon>Halobacteriales</taxon>
        <taxon>Haloferacaceae</taxon>
        <taxon>Halogeometricum</taxon>
    </lineage>
</organism>
<feature type="transmembrane region" description="Helical" evidence="1">
    <location>
        <begin position="61"/>
        <end position="80"/>
    </location>
</feature>
<feature type="transmembrane region" description="Helical" evidence="1">
    <location>
        <begin position="12"/>
        <end position="41"/>
    </location>
</feature>
<keyword evidence="1" id="KW-0472">Membrane</keyword>
<evidence type="ECO:0000256" key="1">
    <source>
        <dbReference type="SAM" id="Phobius"/>
    </source>
</evidence>
<protein>
    <submittedName>
        <fullName evidence="2">Uncharacterized protein</fullName>
    </submittedName>
</protein>
<dbReference type="EMBL" id="FOYT01000001">
    <property type="protein sequence ID" value="SFR41961.1"/>
    <property type="molecule type" value="Genomic_DNA"/>
</dbReference>